<dbReference type="Gene3D" id="3.10.450.50">
    <property type="match status" value="1"/>
</dbReference>
<keyword evidence="3" id="KW-1185">Reference proteome</keyword>
<dbReference type="RefSeq" id="WP_386405863.1">
    <property type="nucleotide sequence ID" value="NZ_JBHTJH010000004.1"/>
</dbReference>
<dbReference type="Pfam" id="PF12893">
    <property type="entry name" value="Lumazine_bd_2"/>
    <property type="match status" value="1"/>
</dbReference>
<keyword evidence="1" id="KW-0732">Signal</keyword>
<accession>A0ABW3CX91</accession>
<dbReference type="SUPFAM" id="SSF54427">
    <property type="entry name" value="NTF2-like"/>
    <property type="match status" value="1"/>
</dbReference>
<gene>
    <name evidence="2" type="ORF">ACFQ1M_06875</name>
</gene>
<sequence>MKEILFLIILWLVSLLSHAQVSDEKAIEQAAIDYMESYYESNTSQMERAVHEEVAKRHVVEREGFQLIKNMGYTELVSLTKLDGKKWSKEKDQPLRVAVKILDIDGNIASIKALTNQYNFYDYMHLAKIDGQWKIINVLWDSRKENKN</sequence>
<organism evidence="2 3">
    <name type="scientific">Sungkyunkwania multivorans</name>
    <dbReference type="NCBI Taxonomy" id="1173618"/>
    <lineage>
        <taxon>Bacteria</taxon>
        <taxon>Pseudomonadati</taxon>
        <taxon>Bacteroidota</taxon>
        <taxon>Flavobacteriia</taxon>
        <taxon>Flavobacteriales</taxon>
        <taxon>Flavobacteriaceae</taxon>
        <taxon>Sungkyunkwania</taxon>
    </lineage>
</organism>
<dbReference type="Proteomes" id="UP001596978">
    <property type="component" value="Unassembled WGS sequence"/>
</dbReference>
<comment type="caution">
    <text evidence="2">The sequence shown here is derived from an EMBL/GenBank/DDBJ whole genome shotgun (WGS) entry which is preliminary data.</text>
</comment>
<proteinExistence type="predicted"/>
<dbReference type="InterPro" id="IPR039437">
    <property type="entry name" value="FrzH/put_lumazine-bd"/>
</dbReference>
<dbReference type="EMBL" id="JBHTJH010000004">
    <property type="protein sequence ID" value="MFD0861924.1"/>
    <property type="molecule type" value="Genomic_DNA"/>
</dbReference>
<evidence type="ECO:0000256" key="1">
    <source>
        <dbReference type="SAM" id="SignalP"/>
    </source>
</evidence>
<evidence type="ECO:0000313" key="2">
    <source>
        <dbReference type="EMBL" id="MFD0861924.1"/>
    </source>
</evidence>
<name>A0ABW3CX91_9FLAO</name>
<reference evidence="3" key="1">
    <citation type="journal article" date="2019" name="Int. J. Syst. Evol. Microbiol.">
        <title>The Global Catalogue of Microorganisms (GCM) 10K type strain sequencing project: providing services to taxonomists for standard genome sequencing and annotation.</title>
        <authorList>
            <consortium name="The Broad Institute Genomics Platform"/>
            <consortium name="The Broad Institute Genome Sequencing Center for Infectious Disease"/>
            <person name="Wu L."/>
            <person name="Ma J."/>
        </authorList>
    </citation>
    <scope>NUCLEOTIDE SEQUENCE [LARGE SCALE GENOMIC DNA]</scope>
    <source>
        <strain evidence="3">CCUG 62952</strain>
    </source>
</reference>
<dbReference type="InterPro" id="IPR032710">
    <property type="entry name" value="NTF2-like_dom_sf"/>
</dbReference>
<feature type="chain" id="PRO_5045693455" evidence="1">
    <location>
        <begin position="20"/>
        <end position="148"/>
    </location>
</feature>
<protein>
    <submittedName>
        <fullName evidence="2">Nuclear transport factor 2 family protein</fullName>
    </submittedName>
</protein>
<feature type="signal peptide" evidence="1">
    <location>
        <begin position="1"/>
        <end position="19"/>
    </location>
</feature>
<evidence type="ECO:0000313" key="3">
    <source>
        <dbReference type="Proteomes" id="UP001596978"/>
    </source>
</evidence>